<reference evidence="2 3" key="1">
    <citation type="submission" date="2016-10" db="EMBL/GenBank/DDBJ databases">
        <authorList>
            <person name="de Groot N.N."/>
        </authorList>
    </citation>
    <scope>NUCLEOTIDE SEQUENCE [LARGE SCALE GENOMIC DNA]</scope>
    <source>
        <strain evidence="2 3">CDM_5</strain>
    </source>
</reference>
<keyword evidence="1" id="KW-1133">Transmembrane helix</keyword>
<name>A0A1H7VFC2_HALLR</name>
<accession>A0A1H7VFC2</accession>
<proteinExistence type="predicted"/>
<dbReference type="Proteomes" id="UP000183894">
    <property type="component" value="Unassembled WGS sequence"/>
</dbReference>
<dbReference type="AlphaFoldDB" id="A0A1H7VFC2"/>
<gene>
    <name evidence="2" type="ORF">SAMN04488691_1232</name>
</gene>
<dbReference type="EMBL" id="FOAD01000023">
    <property type="protein sequence ID" value="SEM07961.1"/>
    <property type="molecule type" value="Genomic_DNA"/>
</dbReference>
<evidence type="ECO:0000256" key="1">
    <source>
        <dbReference type="SAM" id="Phobius"/>
    </source>
</evidence>
<protein>
    <submittedName>
        <fullName evidence="2">Uncharacterized protein</fullName>
    </submittedName>
</protein>
<evidence type="ECO:0000313" key="2">
    <source>
        <dbReference type="EMBL" id="SEM07961.1"/>
    </source>
</evidence>
<feature type="transmembrane region" description="Helical" evidence="1">
    <location>
        <begin position="15"/>
        <end position="31"/>
    </location>
</feature>
<organism evidence="2 3">
    <name type="scientific">Haloferax larsenii</name>
    <dbReference type="NCBI Taxonomy" id="302484"/>
    <lineage>
        <taxon>Archaea</taxon>
        <taxon>Methanobacteriati</taxon>
        <taxon>Methanobacteriota</taxon>
        <taxon>Stenosarchaea group</taxon>
        <taxon>Halobacteria</taxon>
        <taxon>Halobacteriales</taxon>
        <taxon>Haloferacaceae</taxon>
        <taxon>Haloferax</taxon>
    </lineage>
</organism>
<evidence type="ECO:0000313" key="3">
    <source>
        <dbReference type="Proteomes" id="UP000183894"/>
    </source>
</evidence>
<keyword evidence="1" id="KW-0812">Transmembrane</keyword>
<keyword evidence="1" id="KW-0472">Membrane</keyword>
<sequence length="64" mass="6749">MSDQPSNSDSFKSRLLFFTAGIIVAALLSTLDIGGLWAVLAGIIGFILFGEAYLSLTGNQSPNK</sequence>
<feature type="transmembrane region" description="Helical" evidence="1">
    <location>
        <begin position="37"/>
        <end position="56"/>
    </location>
</feature>